<evidence type="ECO:0000313" key="3">
    <source>
        <dbReference type="Proteomes" id="UP001629156"/>
    </source>
</evidence>
<dbReference type="RefSeq" id="WP_408083626.1">
    <property type="nucleotide sequence ID" value="NZ_JBELPZ010000002.1"/>
</dbReference>
<dbReference type="SUPFAM" id="SSF55008">
    <property type="entry name" value="HMA, heavy metal-associated domain"/>
    <property type="match status" value="1"/>
</dbReference>
<dbReference type="EMBL" id="JBELPZ010000002">
    <property type="protein sequence ID" value="MFL9843378.1"/>
    <property type="molecule type" value="Genomic_DNA"/>
</dbReference>
<evidence type="ECO:0000313" key="2">
    <source>
        <dbReference type="EMBL" id="MFL9843378.1"/>
    </source>
</evidence>
<keyword evidence="3" id="KW-1185">Reference proteome</keyword>
<dbReference type="InterPro" id="IPR036163">
    <property type="entry name" value="HMA_dom_sf"/>
</dbReference>
<proteinExistence type="predicted"/>
<sequence>MKEQKFKTTINCGGCVAKVTPFLDAETGIESWDIDTTTADKILTVKSDTVSQSRIMEIVTNAGFKITSVS</sequence>
<dbReference type="Proteomes" id="UP001629156">
    <property type="component" value="Unassembled WGS sequence"/>
</dbReference>
<dbReference type="Gene3D" id="3.30.70.100">
    <property type="match status" value="1"/>
</dbReference>
<dbReference type="InterPro" id="IPR006121">
    <property type="entry name" value="HMA_dom"/>
</dbReference>
<reference evidence="2 3" key="1">
    <citation type="submission" date="2024-06" db="EMBL/GenBank/DDBJ databases">
        <authorList>
            <person name="Kaempfer P."/>
            <person name="Viver T."/>
        </authorList>
    </citation>
    <scope>NUCLEOTIDE SEQUENCE [LARGE SCALE GENOMIC DNA]</scope>
    <source>
        <strain evidence="2 3">ST-119</strain>
    </source>
</reference>
<comment type="caution">
    <text evidence="2">The sequence shown here is derived from an EMBL/GenBank/DDBJ whole genome shotgun (WGS) entry which is preliminary data.</text>
</comment>
<gene>
    <name evidence="2" type="ORF">ABS766_02990</name>
</gene>
<feature type="domain" description="HMA" evidence="1">
    <location>
        <begin position="1"/>
        <end position="67"/>
    </location>
</feature>
<dbReference type="PROSITE" id="PS50846">
    <property type="entry name" value="HMA_2"/>
    <property type="match status" value="1"/>
</dbReference>
<accession>A0ABW8YWA5</accession>
<name>A0ABW8YWA5_9FLAO</name>
<organism evidence="2 3">
    <name type="scientific">Flavobacterium rhizosphaerae</name>
    <dbReference type="NCBI Taxonomy" id="3163298"/>
    <lineage>
        <taxon>Bacteria</taxon>
        <taxon>Pseudomonadati</taxon>
        <taxon>Bacteroidota</taxon>
        <taxon>Flavobacteriia</taxon>
        <taxon>Flavobacteriales</taxon>
        <taxon>Flavobacteriaceae</taxon>
        <taxon>Flavobacterium</taxon>
    </lineage>
</organism>
<evidence type="ECO:0000259" key="1">
    <source>
        <dbReference type="PROSITE" id="PS50846"/>
    </source>
</evidence>
<protein>
    <submittedName>
        <fullName evidence="2">Cation transporter</fullName>
    </submittedName>
</protein>